<dbReference type="Pfam" id="PF00856">
    <property type="entry name" value="SET"/>
    <property type="match status" value="1"/>
</dbReference>
<evidence type="ECO:0000313" key="2">
    <source>
        <dbReference type="EMBL" id="QHT93117.1"/>
    </source>
</evidence>
<proteinExistence type="predicted"/>
<feature type="domain" description="SET" evidence="1">
    <location>
        <begin position="19"/>
        <end position="151"/>
    </location>
</feature>
<evidence type="ECO:0000259" key="1">
    <source>
        <dbReference type="PROSITE" id="PS50280"/>
    </source>
</evidence>
<organism evidence="2">
    <name type="scientific">viral metagenome</name>
    <dbReference type="NCBI Taxonomy" id="1070528"/>
    <lineage>
        <taxon>unclassified sequences</taxon>
        <taxon>metagenomes</taxon>
        <taxon>organismal metagenomes</taxon>
    </lineage>
</organism>
<dbReference type="PROSITE" id="PS50280">
    <property type="entry name" value="SET"/>
    <property type="match status" value="1"/>
</dbReference>
<dbReference type="InterPro" id="IPR046341">
    <property type="entry name" value="SET_dom_sf"/>
</dbReference>
<reference evidence="2" key="1">
    <citation type="journal article" date="2020" name="Nature">
        <title>Giant virus diversity and host interactions through global metagenomics.</title>
        <authorList>
            <person name="Schulz F."/>
            <person name="Roux S."/>
            <person name="Paez-Espino D."/>
            <person name="Jungbluth S."/>
            <person name="Walsh D.A."/>
            <person name="Denef V.J."/>
            <person name="McMahon K.D."/>
            <person name="Konstantinidis K.T."/>
            <person name="Eloe-Fadrosh E.A."/>
            <person name="Kyrpides N.C."/>
            <person name="Woyke T."/>
        </authorList>
    </citation>
    <scope>NUCLEOTIDE SEQUENCE</scope>
    <source>
        <strain evidence="2">GVMAG-M-3300023210-19</strain>
    </source>
</reference>
<dbReference type="Gene3D" id="2.170.270.10">
    <property type="entry name" value="SET domain"/>
    <property type="match status" value="1"/>
</dbReference>
<dbReference type="SUPFAM" id="SSF82199">
    <property type="entry name" value="SET domain"/>
    <property type="match status" value="1"/>
</dbReference>
<dbReference type="EMBL" id="MN740200">
    <property type="protein sequence ID" value="QHT93117.1"/>
    <property type="molecule type" value="Genomic_DNA"/>
</dbReference>
<dbReference type="SMART" id="SM00317">
    <property type="entry name" value="SET"/>
    <property type="match status" value="1"/>
</dbReference>
<sequence>MQKDSVNIDIVDIAKYIPDFVQIRYSIIPNAGLGIFANTKIPAGTFIGNYMGEIYEFNSKPTSNDYLFESIIGNASIVFDADNLEKSNYTRFMNCCYSNEVENITVIRYKRETGSSVYITQSGKEIDIEGYVFFYAKREIEEGEELLYDYGLNYRNKLGIVNW</sequence>
<dbReference type="AlphaFoldDB" id="A0A6C0IMK8"/>
<protein>
    <recommendedName>
        <fullName evidence="1">SET domain-containing protein</fullName>
    </recommendedName>
</protein>
<name>A0A6C0IMK8_9ZZZZ</name>
<dbReference type="InterPro" id="IPR001214">
    <property type="entry name" value="SET_dom"/>
</dbReference>
<accession>A0A6C0IMK8</accession>